<gene>
    <name evidence="10" type="ORF">KI688_001148</name>
</gene>
<evidence type="ECO:0000256" key="3">
    <source>
        <dbReference type="ARBA" id="ARBA00012180"/>
    </source>
</evidence>
<dbReference type="CDD" id="cd09276">
    <property type="entry name" value="Rnase_HI_RT_non_LTR"/>
    <property type="match status" value="1"/>
</dbReference>
<keyword evidence="11" id="KW-1185">Reference proteome</keyword>
<comment type="caution">
    <text evidence="10">The sequence shown here is derived from an EMBL/GenBank/DDBJ whole genome shotgun (WGS) entry which is preliminary data.</text>
</comment>
<dbReference type="Pfam" id="PF00075">
    <property type="entry name" value="RNase_H"/>
    <property type="match status" value="1"/>
</dbReference>
<evidence type="ECO:0000313" key="10">
    <source>
        <dbReference type="EMBL" id="KAG9073356.1"/>
    </source>
</evidence>
<protein>
    <recommendedName>
        <fullName evidence="3">ribonuclease H</fullName>
        <ecNumber evidence="3">3.1.26.4</ecNumber>
    </recommendedName>
</protein>
<feature type="compositionally biased region" description="Basic and acidic residues" evidence="8">
    <location>
        <begin position="1184"/>
        <end position="1200"/>
    </location>
</feature>
<dbReference type="OrthoDB" id="2386076at2759"/>
<evidence type="ECO:0000256" key="6">
    <source>
        <dbReference type="ARBA" id="ARBA00022759"/>
    </source>
</evidence>
<feature type="domain" description="RNase H type-1" evidence="9">
    <location>
        <begin position="741"/>
        <end position="889"/>
    </location>
</feature>
<dbReference type="GO" id="GO:0043137">
    <property type="term" value="P:DNA replication, removal of RNA primer"/>
    <property type="evidence" value="ECO:0007669"/>
    <property type="project" value="TreeGrafter"/>
</dbReference>
<feature type="compositionally biased region" description="Pro residues" evidence="8">
    <location>
        <begin position="463"/>
        <end position="481"/>
    </location>
</feature>
<accession>A0A9P7Y5U0</accession>
<dbReference type="Proteomes" id="UP000707451">
    <property type="component" value="Unassembled WGS sequence"/>
</dbReference>
<name>A0A9P7Y5U0_9FUNG</name>
<comment type="similarity">
    <text evidence="2">Belongs to the RNase H family.</text>
</comment>
<evidence type="ECO:0000256" key="4">
    <source>
        <dbReference type="ARBA" id="ARBA00022722"/>
    </source>
</evidence>
<dbReference type="PROSITE" id="PS50879">
    <property type="entry name" value="RNASE_H_1"/>
    <property type="match status" value="1"/>
</dbReference>
<dbReference type="Gene3D" id="3.30.420.10">
    <property type="entry name" value="Ribonuclease H-like superfamily/Ribonuclease H"/>
    <property type="match status" value="2"/>
</dbReference>
<dbReference type="InterPro" id="IPR012337">
    <property type="entry name" value="RNaseH-like_sf"/>
</dbReference>
<keyword evidence="5" id="KW-0479">Metal-binding</keyword>
<dbReference type="InterPro" id="IPR002156">
    <property type="entry name" value="RNaseH_domain"/>
</dbReference>
<proteinExistence type="inferred from homology"/>
<evidence type="ECO:0000313" key="11">
    <source>
        <dbReference type="Proteomes" id="UP000707451"/>
    </source>
</evidence>
<evidence type="ECO:0000259" key="9">
    <source>
        <dbReference type="PROSITE" id="PS50879"/>
    </source>
</evidence>
<evidence type="ECO:0000256" key="5">
    <source>
        <dbReference type="ARBA" id="ARBA00022723"/>
    </source>
</evidence>
<dbReference type="EMBL" id="JAHRHY010000001">
    <property type="protein sequence ID" value="KAG9073356.1"/>
    <property type="molecule type" value="Genomic_DNA"/>
</dbReference>
<dbReference type="GO" id="GO:0046872">
    <property type="term" value="F:metal ion binding"/>
    <property type="evidence" value="ECO:0007669"/>
    <property type="project" value="UniProtKB-KW"/>
</dbReference>
<keyword evidence="7" id="KW-0378">Hydrolase</keyword>
<comment type="catalytic activity">
    <reaction evidence="1">
        <text>Endonucleolytic cleavage to 5'-phosphomonoester.</text>
        <dbReference type="EC" id="3.1.26.4"/>
    </reaction>
</comment>
<keyword evidence="4" id="KW-0540">Nuclease</keyword>
<feature type="region of interest" description="Disordered" evidence="8">
    <location>
        <begin position="440"/>
        <end position="500"/>
    </location>
</feature>
<evidence type="ECO:0000256" key="8">
    <source>
        <dbReference type="SAM" id="MobiDB-lite"/>
    </source>
</evidence>
<dbReference type="GO" id="GO:0003676">
    <property type="term" value="F:nucleic acid binding"/>
    <property type="evidence" value="ECO:0007669"/>
    <property type="project" value="InterPro"/>
</dbReference>
<dbReference type="EC" id="3.1.26.4" evidence="3"/>
<dbReference type="InterPro" id="IPR050092">
    <property type="entry name" value="RNase_H"/>
</dbReference>
<feature type="region of interest" description="Disordered" evidence="8">
    <location>
        <begin position="1183"/>
        <end position="1203"/>
    </location>
</feature>
<organism evidence="10 11">
    <name type="scientific">Linnemannia hyalina</name>
    <dbReference type="NCBI Taxonomy" id="64524"/>
    <lineage>
        <taxon>Eukaryota</taxon>
        <taxon>Fungi</taxon>
        <taxon>Fungi incertae sedis</taxon>
        <taxon>Mucoromycota</taxon>
        <taxon>Mortierellomycotina</taxon>
        <taxon>Mortierellomycetes</taxon>
        <taxon>Mortierellales</taxon>
        <taxon>Mortierellaceae</taxon>
        <taxon>Linnemannia</taxon>
    </lineage>
</organism>
<dbReference type="SUPFAM" id="SSF53098">
    <property type="entry name" value="Ribonuclease H-like"/>
    <property type="match status" value="2"/>
</dbReference>
<feature type="compositionally biased region" description="Low complexity" evidence="8">
    <location>
        <begin position="440"/>
        <end position="462"/>
    </location>
</feature>
<dbReference type="GO" id="GO:0004523">
    <property type="term" value="F:RNA-DNA hybrid ribonuclease activity"/>
    <property type="evidence" value="ECO:0007669"/>
    <property type="project" value="UniProtKB-EC"/>
</dbReference>
<dbReference type="PANTHER" id="PTHR10642:SF26">
    <property type="entry name" value="RIBONUCLEASE H1"/>
    <property type="match status" value="1"/>
</dbReference>
<reference evidence="10" key="1">
    <citation type="submission" date="2021-06" db="EMBL/GenBank/DDBJ databases">
        <title>Genome Sequence of Mortierella hyaline Strain SCG-10, a Cold-Adapted, Nitrate-Reducing Fungus Isolated from Soil in Minnesota, USA.</title>
        <authorList>
            <person name="Aldossari N."/>
        </authorList>
    </citation>
    <scope>NUCLEOTIDE SEQUENCE</scope>
    <source>
        <strain evidence="10">SCG-10</strain>
    </source>
</reference>
<dbReference type="PANTHER" id="PTHR10642">
    <property type="entry name" value="RIBONUCLEASE H1"/>
    <property type="match status" value="1"/>
</dbReference>
<evidence type="ECO:0000256" key="1">
    <source>
        <dbReference type="ARBA" id="ARBA00000077"/>
    </source>
</evidence>
<evidence type="ECO:0000256" key="7">
    <source>
        <dbReference type="ARBA" id="ARBA00022801"/>
    </source>
</evidence>
<sequence length="1376" mass="154184">MKLGNRLGPSWGPSERFWTFSRRCELLYLLSRLVKNRRDTLPRKRFRSTYAGIWAVLCQVVESRPGGVEVVWIKGHSNIHGNELADQAAKVAAQSGSVPWMVDLTQQTDITTFAHCYGGIVEIDLRQLLKQQSTIRHHQAWTSQRRVKRAIPDIEDVEWNSTLAYVHDRHAVFTFYSNSKDSHQRTHHIKKLHGMLPTLNSMQARKPNLYPTCVCRRCELEKEDNDHVWKCPSAAETTTEIWKEAMGKINEWGVQATNSYNAARKREYKRAVDRGRQVPRPVPIHWWPPSDADHVRGFSSIGGARAVHSGSPALDRDEKPMWNVSDLLRGITPLSMLTEWSAVFRTPMSIAKTVLHKFVGYLEAQASELIWKPRCSATIAWEQTQGISAKDKTSKYTGPRAATIVAQSQVLDRTATGGWCTEEFVLSQVVVPAPVSSPVSSPALSPVTVPTPVLSPGPSLTGTPPPNTPNTPTCPPTPTFSPTPATLTTPTPATLAIPSPLPPDTTDLVFERAVNTLDDACRERLLRPAAEYDAEILRINSDTRKKQSADNTKYDGLRSRYRSQLARKPQELAAILLMTNTQADNAAARIKSISSRRKTVALGIRRRATEAVNEYRAHRLVSLRSDLEIRLIRKAEDYRLRVQQLESSQARRLQQKKEKEALRQQHRLVVARLKEILSSLKETKPRYKPAFDTDASFPLQERHQVQPPPVPGPPTTQIGPLCLSPVEAASMRVVQDTHVDNSTPRALYSDGSLLNSGTLEVSQAFGVVDLTQDNPLTVQGRTDGHASSAKAELMGLAAPSSAVLSAPPEQDIVVKLDNQSVVEQYSRLVKNRRDTLPRKRFRSTYAGIWAVLWQVVESRPGGVEVVWIKGHSNIHGNELADQAAKVAAQSGSVPWMVDLTQQTDITTFAHCYGGIVEIDLRQLLKQQSTIRHHQAWTSQRRVKRAIPDIEDVEWNSTLAYVHDRHAVFTFYSNSKDSHQRTHHIKKLHGMLPTLNSMQARKPNLYPTCVCRRCELEKEDNDHVWKCPSAAETTTEIWKEAMGKINEWGVQATNSYNAARKREYKRAVDRGRQVPRPVPIHWWPPSDADHVRGFSSIGGARAVHSGSPAPDRDEKPMWNVSDLLRGITPLSMLTEWSAVFRTPMSIAKTVLHKFVGYLEAQASELIWKPRCSATIAWEQSQGISAKDKTSKYTGPRDDASSRHNAAATIAWEQSQDISAKDKTSKYTGPRGDWSQGYGYITHDGFYHVRGFSSIGGARAVHSGSPALDRDEKPMWNVSDLLRGITPLSMLTEWSAVFRTPMSIAKTVLHKFVGYLEAQASELIWKPRCSATIAWEQSQGISAKDKTSKYTGPRGDWSQGYGYITHDGFFRMMMSSID</sequence>
<keyword evidence="6" id="KW-0255">Endonuclease</keyword>
<dbReference type="InterPro" id="IPR036397">
    <property type="entry name" value="RNaseH_sf"/>
</dbReference>
<feature type="compositionally biased region" description="Low complexity" evidence="8">
    <location>
        <begin position="482"/>
        <end position="498"/>
    </location>
</feature>
<evidence type="ECO:0000256" key="2">
    <source>
        <dbReference type="ARBA" id="ARBA00005300"/>
    </source>
</evidence>